<dbReference type="PANTHER" id="PTHR48085">
    <property type="entry name" value="CADMIUM/ZINC-TRANSPORTING ATPASE HMA2-RELATED"/>
    <property type="match status" value="1"/>
</dbReference>
<keyword evidence="3 9" id="KW-0812">Transmembrane</keyword>
<dbReference type="InterPro" id="IPR023299">
    <property type="entry name" value="ATPase_P-typ_cyto_dom_N"/>
</dbReference>
<dbReference type="PRINTS" id="PR00119">
    <property type="entry name" value="CATATPASE"/>
</dbReference>
<feature type="domain" description="P-type ATPase A" evidence="10">
    <location>
        <begin position="198"/>
        <end position="295"/>
    </location>
</feature>
<dbReference type="InterPro" id="IPR008250">
    <property type="entry name" value="ATPase_P-typ_transduc_dom_A_sf"/>
</dbReference>
<dbReference type="Gene3D" id="3.40.1110.10">
    <property type="entry name" value="Calcium-transporting ATPase, cytoplasmic domain N"/>
    <property type="match status" value="1"/>
</dbReference>
<evidence type="ECO:0000313" key="11">
    <source>
        <dbReference type="EMBL" id="QOW61149.1"/>
    </source>
</evidence>
<dbReference type="SFLD" id="SFLDS00003">
    <property type="entry name" value="Haloacid_Dehalogenase"/>
    <property type="match status" value="1"/>
</dbReference>
<keyword evidence="5 9" id="KW-1133">Transmembrane helix</keyword>
<sequence>MEITVKHSLPGRIRVHYKRSGISPRQAVLAQTLIAVQEGITDIQVNPKTCSFLIYYDLNIISEKEIIALFKVLSDKYLNDEKLLAAVAEIPFTESILDILVGTLFDVVLRSFLPMPIRNLLLYKSILPRIFKAIQSVINGKFFSTDLLDAAALTAAVLDGKISTARSVATLLDMGEEIEELTRRQSYSNLAQILLISNEPVHLVEGSEERSIPASALKKGDFIVVRAGSQIPADGNVEKGEGLVNQASITGESLPVEKTEGCIVFAGTILEDGELYIRVRSAGTETKVNNIISMIDRSQSLKAAAQKRSEKLAEQIVPFNFLLTGLTYLFTRNISKTISTLMVDYSCAMKLAAPIAVLSAMKEAAEQYISVKGGKFLEEAALADTVIFDKTGTLTYAEPVLAEVYAFEGFKKNEILRLAACLEEHFPHPLGRAVVKAAENRGLTHPERHAKVEYIVAHGIVSTLKGKRLCIGSAHFIFEDEKVPLTEKALSVQKAAAESGYSLLYLAVDGKLAGILTIGDPVREESAGAVKELRQTGIKKCVMITGDAEQAAAKIALQTGINEYYSQALPEDKVSYVQNEIKSGNKVIMIGDGINDAPALSAANVGIAMDNCSSIAGDTADIVLSGGGIKSLVTVRRLGQGLLKRIENNNKLIIGGNSLLLFGGMFGLISPAMAAVLHNSLTVTISIKAMQKILSGEEK</sequence>
<dbReference type="AlphaFoldDB" id="A0A7S6WQB8"/>
<dbReference type="SFLD" id="SFLDG00002">
    <property type="entry name" value="C1.7:_P-type_atpase_like"/>
    <property type="match status" value="1"/>
</dbReference>
<dbReference type="InterPro" id="IPR051014">
    <property type="entry name" value="Cation_Transport_ATPase_IB"/>
</dbReference>
<keyword evidence="9" id="KW-0067">ATP-binding</keyword>
<evidence type="ECO:0000313" key="12">
    <source>
        <dbReference type="Proteomes" id="UP000593915"/>
    </source>
</evidence>
<dbReference type="InterPro" id="IPR018303">
    <property type="entry name" value="ATPase_P-typ_P_site"/>
</dbReference>
<dbReference type="GO" id="GO:0046872">
    <property type="term" value="F:metal ion binding"/>
    <property type="evidence" value="ECO:0007669"/>
    <property type="project" value="UniProtKB-KW"/>
</dbReference>
<dbReference type="RefSeq" id="WP_194076605.1">
    <property type="nucleotide sequence ID" value="NZ_CP061839.1"/>
</dbReference>
<reference evidence="11 12" key="1">
    <citation type="submission" date="2020-09" db="EMBL/GenBank/DDBJ databases">
        <title>Characterization of Treponema spp. from bovine digital dermatitis in Korea.</title>
        <authorList>
            <person name="Espiritu H.M."/>
            <person name="Cho Y.I."/>
            <person name="Mamuad L."/>
        </authorList>
    </citation>
    <scope>NUCLEOTIDE SEQUENCE [LARGE SCALE GENOMIC DNA]</scope>
    <source>
        <strain evidence="11 12">KS1</strain>
    </source>
</reference>
<proteinExistence type="inferred from homology"/>
<comment type="caution">
    <text evidence="9">Lacks conserved residue(s) required for the propagation of feature annotation.</text>
</comment>
<dbReference type="GO" id="GO:0015086">
    <property type="term" value="F:cadmium ion transmembrane transporter activity"/>
    <property type="evidence" value="ECO:0007669"/>
    <property type="project" value="TreeGrafter"/>
</dbReference>
<keyword evidence="4" id="KW-1278">Translocase</keyword>
<dbReference type="SFLD" id="SFLDF00027">
    <property type="entry name" value="p-type_atpase"/>
    <property type="match status" value="1"/>
</dbReference>
<dbReference type="GO" id="GO:0016887">
    <property type="term" value="F:ATP hydrolysis activity"/>
    <property type="evidence" value="ECO:0007669"/>
    <property type="project" value="InterPro"/>
</dbReference>
<evidence type="ECO:0000259" key="10">
    <source>
        <dbReference type="Pfam" id="PF00122"/>
    </source>
</evidence>
<dbReference type="InterPro" id="IPR044492">
    <property type="entry name" value="P_typ_ATPase_HD_dom"/>
</dbReference>
<dbReference type="EC" id="7.2.2.12" evidence="7"/>
<keyword evidence="9" id="KW-0479">Metal-binding</keyword>
<dbReference type="InterPro" id="IPR027256">
    <property type="entry name" value="P-typ_ATPase_IB"/>
</dbReference>
<dbReference type="Pfam" id="PF00702">
    <property type="entry name" value="Hydrolase"/>
    <property type="match status" value="1"/>
</dbReference>
<dbReference type="PROSITE" id="PS00154">
    <property type="entry name" value="ATPASE_E1_E2"/>
    <property type="match status" value="1"/>
</dbReference>
<dbReference type="SUPFAM" id="SSF56784">
    <property type="entry name" value="HAD-like"/>
    <property type="match status" value="1"/>
</dbReference>
<evidence type="ECO:0000256" key="9">
    <source>
        <dbReference type="RuleBase" id="RU362081"/>
    </source>
</evidence>
<comment type="catalytic activity">
    <reaction evidence="8">
        <text>Zn(2+)(in) + ATP + H2O = Zn(2+)(out) + ADP + phosphate + H(+)</text>
        <dbReference type="Rhea" id="RHEA:20621"/>
        <dbReference type="ChEBI" id="CHEBI:15377"/>
        <dbReference type="ChEBI" id="CHEBI:15378"/>
        <dbReference type="ChEBI" id="CHEBI:29105"/>
        <dbReference type="ChEBI" id="CHEBI:30616"/>
        <dbReference type="ChEBI" id="CHEBI:43474"/>
        <dbReference type="ChEBI" id="CHEBI:456216"/>
        <dbReference type="EC" id="7.2.2.12"/>
    </reaction>
</comment>
<evidence type="ECO:0000256" key="2">
    <source>
        <dbReference type="ARBA" id="ARBA00006024"/>
    </source>
</evidence>
<dbReference type="Gene3D" id="3.40.50.1000">
    <property type="entry name" value="HAD superfamily/HAD-like"/>
    <property type="match status" value="1"/>
</dbReference>
<comment type="similarity">
    <text evidence="2 9">Belongs to the cation transport ATPase (P-type) (TC 3.A.3) family. Type IB subfamily.</text>
</comment>
<protein>
    <recommendedName>
        <fullName evidence="7">P-type Zn(2+) transporter</fullName>
        <ecNumber evidence="7">7.2.2.12</ecNumber>
    </recommendedName>
</protein>
<evidence type="ECO:0000256" key="1">
    <source>
        <dbReference type="ARBA" id="ARBA00004370"/>
    </source>
</evidence>
<keyword evidence="9" id="KW-0547">Nucleotide-binding</keyword>
<evidence type="ECO:0000256" key="6">
    <source>
        <dbReference type="ARBA" id="ARBA00023136"/>
    </source>
</evidence>
<keyword evidence="6 9" id="KW-0472">Membrane</keyword>
<dbReference type="EMBL" id="CP061839">
    <property type="protein sequence ID" value="QOW61149.1"/>
    <property type="molecule type" value="Genomic_DNA"/>
</dbReference>
<dbReference type="PRINTS" id="PR00120">
    <property type="entry name" value="HATPASE"/>
</dbReference>
<comment type="subcellular location">
    <subcellularLocation>
        <location evidence="9">Cell membrane</location>
    </subcellularLocation>
    <subcellularLocation>
        <location evidence="1">Membrane</location>
    </subcellularLocation>
</comment>
<dbReference type="Pfam" id="PF00122">
    <property type="entry name" value="E1-E2_ATPase"/>
    <property type="match status" value="1"/>
</dbReference>
<organism evidence="11 12">
    <name type="scientific">Treponema pedis</name>
    <dbReference type="NCBI Taxonomy" id="409322"/>
    <lineage>
        <taxon>Bacteria</taxon>
        <taxon>Pseudomonadati</taxon>
        <taxon>Spirochaetota</taxon>
        <taxon>Spirochaetia</taxon>
        <taxon>Spirochaetales</taxon>
        <taxon>Treponemataceae</taxon>
        <taxon>Treponema</taxon>
    </lineage>
</organism>
<name>A0A7S6WQB8_9SPIR</name>
<evidence type="ECO:0000256" key="4">
    <source>
        <dbReference type="ARBA" id="ARBA00022967"/>
    </source>
</evidence>
<dbReference type="InterPro" id="IPR023214">
    <property type="entry name" value="HAD_sf"/>
</dbReference>
<dbReference type="NCBIfam" id="TIGR01525">
    <property type="entry name" value="ATPase-IB_hvy"/>
    <property type="match status" value="1"/>
</dbReference>
<dbReference type="GO" id="GO:0005524">
    <property type="term" value="F:ATP binding"/>
    <property type="evidence" value="ECO:0007669"/>
    <property type="project" value="UniProtKB-UniRule"/>
</dbReference>
<evidence type="ECO:0000256" key="3">
    <source>
        <dbReference type="ARBA" id="ARBA00022692"/>
    </source>
</evidence>
<feature type="transmembrane region" description="Helical" evidence="9">
    <location>
        <begin position="659"/>
        <end position="681"/>
    </location>
</feature>
<dbReference type="Gene3D" id="2.70.150.10">
    <property type="entry name" value="Calcium-transporting ATPase, cytoplasmic transduction domain A"/>
    <property type="match status" value="1"/>
</dbReference>
<dbReference type="GO" id="GO:0005886">
    <property type="term" value="C:plasma membrane"/>
    <property type="evidence" value="ECO:0007669"/>
    <property type="project" value="UniProtKB-SubCell"/>
</dbReference>
<gene>
    <name evidence="11" type="ORF">IFE08_01680</name>
</gene>
<dbReference type="InterPro" id="IPR036412">
    <property type="entry name" value="HAD-like_sf"/>
</dbReference>
<dbReference type="GO" id="GO:0016463">
    <property type="term" value="F:P-type zinc transporter activity"/>
    <property type="evidence" value="ECO:0007669"/>
    <property type="project" value="UniProtKB-EC"/>
</dbReference>
<dbReference type="Proteomes" id="UP000593915">
    <property type="component" value="Chromosome"/>
</dbReference>
<evidence type="ECO:0000256" key="7">
    <source>
        <dbReference type="ARBA" id="ARBA00039097"/>
    </source>
</evidence>
<dbReference type="SUPFAM" id="SSF81653">
    <property type="entry name" value="Calcium ATPase, transduction domain A"/>
    <property type="match status" value="1"/>
</dbReference>
<keyword evidence="9" id="KW-1003">Cell membrane</keyword>
<evidence type="ECO:0000256" key="5">
    <source>
        <dbReference type="ARBA" id="ARBA00022989"/>
    </source>
</evidence>
<evidence type="ECO:0000256" key="8">
    <source>
        <dbReference type="ARBA" id="ARBA00047308"/>
    </source>
</evidence>
<accession>A0A7S6WQB8</accession>
<dbReference type="InterPro" id="IPR001757">
    <property type="entry name" value="P_typ_ATPase"/>
</dbReference>
<dbReference type="PANTHER" id="PTHR48085:SF5">
    <property type="entry name" value="CADMIUM_ZINC-TRANSPORTING ATPASE HMA4-RELATED"/>
    <property type="match status" value="1"/>
</dbReference>
<dbReference type="InterPro" id="IPR059000">
    <property type="entry name" value="ATPase_P-type_domA"/>
</dbReference>
<dbReference type="NCBIfam" id="TIGR01494">
    <property type="entry name" value="ATPase_P-type"/>
    <property type="match status" value="1"/>
</dbReference>